<proteinExistence type="predicted"/>
<dbReference type="OrthoDB" id="10552722at2759"/>
<accession>A0A8X6UCK2</accession>
<reference evidence="1" key="1">
    <citation type="submission" date="2020-08" db="EMBL/GenBank/DDBJ databases">
        <title>Multicomponent nature underlies the extraordinary mechanical properties of spider dragline silk.</title>
        <authorList>
            <person name="Kono N."/>
            <person name="Nakamura H."/>
            <person name="Mori M."/>
            <person name="Yoshida Y."/>
            <person name="Ohtoshi R."/>
            <person name="Malay A.D."/>
            <person name="Moran D.A.P."/>
            <person name="Tomita M."/>
            <person name="Numata K."/>
            <person name="Arakawa K."/>
        </authorList>
    </citation>
    <scope>NUCLEOTIDE SEQUENCE</scope>
</reference>
<sequence>MILRHGDRKLNSAPLPIFDGLGKMKPEMPSEKERNVIDREATVCCTSEVVPIHSRPQGKLLTIGQDLDFFQAMISFSVSGFSGARKQMGNIIQRNDF</sequence>
<gene>
    <name evidence="1" type="ORF">NPIL_437341</name>
</gene>
<dbReference type="EMBL" id="BMAW01122873">
    <property type="protein sequence ID" value="GFU00832.1"/>
    <property type="molecule type" value="Genomic_DNA"/>
</dbReference>
<evidence type="ECO:0000313" key="2">
    <source>
        <dbReference type="Proteomes" id="UP000887013"/>
    </source>
</evidence>
<evidence type="ECO:0000313" key="1">
    <source>
        <dbReference type="EMBL" id="GFU00832.1"/>
    </source>
</evidence>
<name>A0A8X6UCK2_NEPPI</name>
<organism evidence="1 2">
    <name type="scientific">Nephila pilipes</name>
    <name type="common">Giant wood spider</name>
    <name type="synonym">Nephila maculata</name>
    <dbReference type="NCBI Taxonomy" id="299642"/>
    <lineage>
        <taxon>Eukaryota</taxon>
        <taxon>Metazoa</taxon>
        <taxon>Ecdysozoa</taxon>
        <taxon>Arthropoda</taxon>
        <taxon>Chelicerata</taxon>
        <taxon>Arachnida</taxon>
        <taxon>Araneae</taxon>
        <taxon>Araneomorphae</taxon>
        <taxon>Entelegynae</taxon>
        <taxon>Araneoidea</taxon>
        <taxon>Nephilidae</taxon>
        <taxon>Nephila</taxon>
    </lineage>
</organism>
<keyword evidence="2" id="KW-1185">Reference proteome</keyword>
<dbReference type="Proteomes" id="UP000887013">
    <property type="component" value="Unassembled WGS sequence"/>
</dbReference>
<protein>
    <submittedName>
        <fullName evidence="1">Uncharacterized protein</fullName>
    </submittedName>
</protein>
<comment type="caution">
    <text evidence="1">The sequence shown here is derived from an EMBL/GenBank/DDBJ whole genome shotgun (WGS) entry which is preliminary data.</text>
</comment>
<dbReference type="AlphaFoldDB" id="A0A8X6UCK2"/>